<dbReference type="RefSeq" id="XP_016612057.1">
    <property type="nucleotide sequence ID" value="XM_016749783.1"/>
</dbReference>
<dbReference type="GeneID" id="27685125"/>
<dbReference type="InterPro" id="IPR036736">
    <property type="entry name" value="ACP-like_sf"/>
</dbReference>
<proteinExistence type="predicted"/>
<gene>
    <name evidence="1" type="ORF">SPPG_01465</name>
</gene>
<evidence type="ECO:0000313" key="1">
    <source>
        <dbReference type="EMBL" id="KND04018.1"/>
    </source>
</evidence>
<dbReference type="InParanoid" id="A0A0L0HSB6"/>
<evidence type="ECO:0000313" key="2">
    <source>
        <dbReference type="Proteomes" id="UP000053201"/>
    </source>
</evidence>
<name>A0A0L0HSB6_SPIPD</name>
<protein>
    <recommendedName>
        <fullName evidence="3">Acyl carrier protein</fullName>
    </recommendedName>
</protein>
<dbReference type="VEuPathDB" id="FungiDB:SPPG_01465"/>
<sequence>MRSLFAAPMRVAAISPRAFVAPLSPFTRTLYQKTIAPPKHYTKAEVDEKVLDMLFDYAKVAQEKVNLEANLVRDLSIDRLDRFGLYWDLQTEFDFFQLPARTRTRDLQSGREAADWVASILEEEQRLRV</sequence>
<dbReference type="OrthoDB" id="2106521at2759"/>
<dbReference type="Gene3D" id="1.10.1200.10">
    <property type="entry name" value="ACP-like"/>
    <property type="match status" value="1"/>
</dbReference>
<dbReference type="EMBL" id="KQ257451">
    <property type="protein sequence ID" value="KND04018.1"/>
    <property type="molecule type" value="Genomic_DNA"/>
</dbReference>
<dbReference type="SUPFAM" id="SSF47336">
    <property type="entry name" value="ACP-like"/>
    <property type="match status" value="1"/>
</dbReference>
<accession>A0A0L0HSB6</accession>
<reference evidence="1 2" key="1">
    <citation type="submission" date="2009-08" db="EMBL/GenBank/DDBJ databases">
        <title>The Genome Sequence of Spizellomyces punctatus strain DAOM BR117.</title>
        <authorList>
            <consortium name="The Broad Institute Genome Sequencing Platform"/>
            <person name="Russ C."/>
            <person name="Cuomo C."/>
            <person name="Shea T."/>
            <person name="Young S.K."/>
            <person name="Zeng Q."/>
            <person name="Koehrsen M."/>
            <person name="Haas B."/>
            <person name="Borodovsky M."/>
            <person name="Guigo R."/>
            <person name="Alvarado L."/>
            <person name="Berlin A."/>
            <person name="Bochicchio J."/>
            <person name="Borenstein D."/>
            <person name="Chapman S."/>
            <person name="Chen Z."/>
            <person name="Engels R."/>
            <person name="Freedman E."/>
            <person name="Gellesch M."/>
            <person name="Goldberg J."/>
            <person name="Griggs A."/>
            <person name="Gujja S."/>
            <person name="Heiman D."/>
            <person name="Hepburn T."/>
            <person name="Howarth C."/>
            <person name="Jen D."/>
            <person name="Larson L."/>
            <person name="Lewis B."/>
            <person name="Mehta T."/>
            <person name="Park D."/>
            <person name="Pearson M."/>
            <person name="Roberts A."/>
            <person name="Saif S."/>
            <person name="Shenoy N."/>
            <person name="Sisk P."/>
            <person name="Stolte C."/>
            <person name="Sykes S."/>
            <person name="Thomson T."/>
            <person name="Walk T."/>
            <person name="White J."/>
            <person name="Yandava C."/>
            <person name="Burger G."/>
            <person name="Gray M.W."/>
            <person name="Holland P.W.H."/>
            <person name="King N."/>
            <person name="Lang F.B.F."/>
            <person name="Roger A.J."/>
            <person name="Ruiz-Trillo I."/>
            <person name="Lander E."/>
            <person name="Nusbaum C."/>
        </authorList>
    </citation>
    <scope>NUCLEOTIDE SEQUENCE [LARGE SCALE GENOMIC DNA]</scope>
    <source>
        <strain evidence="1 2">DAOM BR117</strain>
    </source>
</reference>
<keyword evidence="2" id="KW-1185">Reference proteome</keyword>
<organism evidence="1 2">
    <name type="scientific">Spizellomyces punctatus (strain DAOM BR117)</name>
    <dbReference type="NCBI Taxonomy" id="645134"/>
    <lineage>
        <taxon>Eukaryota</taxon>
        <taxon>Fungi</taxon>
        <taxon>Fungi incertae sedis</taxon>
        <taxon>Chytridiomycota</taxon>
        <taxon>Chytridiomycota incertae sedis</taxon>
        <taxon>Chytridiomycetes</taxon>
        <taxon>Spizellomycetales</taxon>
        <taxon>Spizellomycetaceae</taxon>
        <taxon>Spizellomyces</taxon>
    </lineage>
</organism>
<dbReference type="Proteomes" id="UP000053201">
    <property type="component" value="Unassembled WGS sequence"/>
</dbReference>
<dbReference type="AlphaFoldDB" id="A0A0L0HSB6"/>
<evidence type="ECO:0008006" key="3">
    <source>
        <dbReference type="Google" id="ProtNLM"/>
    </source>
</evidence>